<keyword evidence="2" id="KW-1185">Reference proteome</keyword>
<evidence type="ECO:0000313" key="2">
    <source>
        <dbReference type="Proteomes" id="UP000798662"/>
    </source>
</evidence>
<name>A0ACC3C940_PYRYE</name>
<accession>A0ACC3C940</accession>
<proteinExistence type="predicted"/>
<reference evidence="1" key="1">
    <citation type="submission" date="2019-11" db="EMBL/GenBank/DDBJ databases">
        <title>Nori genome reveals adaptations in red seaweeds to the harsh intertidal environment.</title>
        <authorList>
            <person name="Wang D."/>
            <person name="Mao Y."/>
        </authorList>
    </citation>
    <scope>NUCLEOTIDE SEQUENCE</scope>
    <source>
        <tissue evidence="1">Gametophyte</tissue>
    </source>
</reference>
<dbReference type="EMBL" id="CM020619">
    <property type="protein sequence ID" value="KAK1866398.1"/>
    <property type="molecule type" value="Genomic_DNA"/>
</dbReference>
<dbReference type="Proteomes" id="UP000798662">
    <property type="component" value="Chromosome 2"/>
</dbReference>
<gene>
    <name evidence="1" type="ORF">I4F81_008918</name>
</gene>
<sequence length="170" mass="17191">MVCRCELRRGLRGWPVAVACGGGWRGSSAGLAGGVRWPPDLGGGGAPVVPGQVPFPLSHAAATAASAPAVATAASHPTVAAVTQPRGLWPEAVVCGAGRLGWPAGLACGGSRRLWSAEVTPAVACGGGQLVWPADVAGWCGRRRWLAVVAGDGGRRRWLLTVAFGGGLWR</sequence>
<evidence type="ECO:0000313" key="1">
    <source>
        <dbReference type="EMBL" id="KAK1866398.1"/>
    </source>
</evidence>
<comment type="caution">
    <text evidence="1">The sequence shown here is derived from an EMBL/GenBank/DDBJ whole genome shotgun (WGS) entry which is preliminary data.</text>
</comment>
<organism evidence="1 2">
    <name type="scientific">Pyropia yezoensis</name>
    <name type="common">Susabi-nori</name>
    <name type="synonym">Porphyra yezoensis</name>
    <dbReference type="NCBI Taxonomy" id="2788"/>
    <lineage>
        <taxon>Eukaryota</taxon>
        <taxon>Rhodophyta</taxon>
        <taxon>Bangiophyceae</taxon>
        <taxon>Bangiales</taxon>
        <taxon>Bangiaceae</taxon>
        <taxon>Pyropia</taxon>
    </lineage>
</organism>
<protein>
    <submittedName>
        <fullName evidence="1">Uncharacterized protein</fullName>
    </submittedName>
</protein>